<dbReference type="OrthoDB" id="427480at2759"/>
<dbReference type="InterPro" id="IPR011009">
    <property type="entry name" value="Kinase-like_dom_sf"/>
</dbReference>
<dbReference type="PANTHER" id="PTHR43173">
    <property type="entry name" value="ABC1 FAMILY PROTEIN"/>
    <property type="match status" value="1"/>
</dbReference>
<dbReference type="CDD" id="cd13969">
    <property type="entry name" value="ADCK1-like"/>
    <property type="match status" value="1"/>
</dbReference>
<gene>
    <name evidence="4" type="ORF">K503DRAFT_863594</name>
</gene>
<sequence>MLHRLSRSLLVKRTVYTTFSFGAAYLADTELNASAVTRNLRTLWTCALISADYKLNFTPEHADRIPAIHQRVADRMYDLFTSNGGLYIKIGQAIGANAALMPAPFQQKFARLFDDAPQIPYRTVARVFQREFKKSPQELFAYFDEKAVASASVAQVHKARTWDGEWVAVKVQKPDVGRQIGYDLMAFRAVMWAFEKWVFDLPVYFAVDFISAHLRAELDFIAEASNSQRTASLIALEPRLAGKVHIPKVYPEYSTKRVLTAEWIDGVRLSDRDALARVVGEKVPERSGGMFADTEHKQRRNGVPESMRDVKLKGGLQAIMHTMVELFSAQMFDWGFVHCDPHPGNIIIRARPASSSSFFSLPSSLLSKSVLRDPELVLLDHGLYVTIRPHVKRQYASLWRALLSSDWDTIRNVTESWGVGEAGLFASAVLMRPVRMKRTGNGSSPHADKDSEANGTTGDAGAELNAYEQSVRMKERLKRFLVDTDKMPKELIFLGRNMRIVQGNNQSLGSPVNRIKITAYWASRSLVTSNGRTPTTRTSLRAWWAQLDARELWQDVVFRAVMFSLDVVFWVSKLRQRVRALLGLANGGFEDELERSVRGFTRSAFGVEVGPEAFEG</sequence>
<dbReference type="InterPro" id="IPR045307">
    <property type="entry name" value="ADCK1_dom"/>
</dbReference>
<dbReference type="InParanoid" id="A0A1B7NAL3"/>
<dbReference type="InterPro" id="IPR051130">
    <property type="entry name" value="Mito_struct-func_regulator"/>
</dbReference>
<reference evidence="4 5" key="1">
    <citation type="submission" date="2016-06" db="EMBL/GenBank/DDBJ databases">
        <title>Comparative genomics of the ectomycorrhizal sister species Rhizopogon vinicolor and Rhizopogon vesiculosus (Basidiomycota: Boletales) reveals a divergence of the mating type B locus.</title>
        <authorList>
            <consortium name="DOE Joint Genome Institute"/>
            <person name="Mujic A.B."/>
            <person name="Kuo A."/>
            <person name="Tritt A."/>
            <person name="Lipzen A."/>
            <person name="Chen C."/>
            <person name="Johnson J."/>
            <person name="Sharma A."/>
            <person name="Barry K."/>
            <person name="Grigoriev I.V."/>
            <person name="Spatafora J.W."/>
        </authorList>
    </citation>
    <scope>NUCLEOTIDE SEQUENCE [LARGE SCALE GENOMIC DNA]</scope>
    <source>
        <strain evidence="4 5">AM-OR11-026</strain>
    </source>
</reference>
<organism evidence="4 5">
    <name type="scientific">Rhizopogon vinicolor AM-OR11-026</name>
    <dbReference type="NCBI Taxonomy" id="1314800"/>
    <lineage>
        <taxon>Eukaryota</taxon>
        <taxon>Fungi</taxon>
        <taxon>Dikarya</taxon>
        <taxon>Basidiomycota</taxon>
        <taxon>Agaricomycotina</taxon>
        <taxon>Agaricomycetes</taxon>
        <taxon>Agaricomycetidae</taxon>
        <taxon>Boletales</taxon>
        <taxon>Suillineae</taxon>
        <taxon>Rhizopogonaceae</taxon>
        <taxon>Rhizopogon</taxon>
    </lineage>
</organism>
<dbReference type="STRING" id="1314800.A0A1B7NAL3"/>
<dbReference type="Proteomes" id="UP000092154">
    <property type="component" value="Unassembled WGS sequence"/>
</dbReference>
<protein>
    <submittedName>
        <fullName evidence="4">ABC1-domain-containing protein</fullName>
    </submittedName>
</protein>
<keyword evidence="5" id="KW-1185">Reference proteome</keyword>
<evidence type="ECO:0000256" key="2">
    <source>
        <dbReference type="SAM" id="MobiDB-lite"/>
    </source>
</evidence>
<evidence type="ECO:0000256" key="1">
    <source>
        <dbReference type="ARBA" id="ARBA00009670"/>
    </source>
</evidence>
<evidence type="ECO:0000313" key="4">
    <source>
        <dbReference type="EMBL" id="OAX41804.1"/>
    </source>
</evidence>
<accession>A0A1B7NAL3</accession>
<feature type="domain" description="ABC1 atypical kinase-like" evidence="3">
    <location>
        <begin position="112"/>
        <end position="413"/>
    </location>
</feature>
<dbReference type="PANTHER" id="PTHR43173:SF37">
    <property type="entry name" value="ABC1 FAMILY PROTEIN C10F6.14C"/>
    <property type="match status" value="1"/>
</dbReference>
<name>A0A1B7NAL3_9AGAM</name>
<dbReference type="Pfam" id="PF03109">
    <property type="entry name" value="ABC1"/>
    <property type="match status" value="1"/>
</dbReference>
<comment type="similarity">
    <text evidence="1">Belongs to the protein kinase superfamily. ADCK protein kinase family.</text>
</comment>
<proteinExistence type="inferred from homology"/>
<feature type="region of interest" description="Disordered" evidence="2">
    <location>
        <begin position="437"/>
        <end position="461"/>
    </location>
</feature>
<evidence type="ECO:0000313" key="5">
    <source>
        <dbReference type="Proteomes" id="UP000092154"/>
    </source>
</evidence>
<dbReference type="EMBL" id="KV448171">
    <property type="protein sequence ID" value="OAX41804.1"/>
    <property type="molecule type" value="Genomic_DNA"/>
</dbReference>
<dbReference type="InterPro" id="IPR004147">
    <property type="entry name" value="ABC1_dom"/>
</dbReference>
<dbReference type="SUPFAM" id="SSF56112">
    <property type="entry name" value="Protein kinase-like (PK-like)"/>
    <property type="match status" value="1"/>
</dbReference>
<evidence type="ECO:0000259" key="3">
    <source>
        <dbReference type="Pfam" id="PF03109"/>
    </source>
</evidence>
<dbReference type="AlphaFoldDB" id="A0A1B7NAL3"/>